<reference evidence="1 2" key="1">
    <citation type="submission" date="2011-04" db="EMBL/GenBank/DDBJ databases">
        <title>The Genome Sequence of Dysgonomonas gadei ATCC BAA-286.</title>
        <authorList>
            <consortium name="The Broad Institute Genome Sequencing Platform"/>
            <person name="Earl A."/>
            <person name="Ward D."/>
            <person name="Feldgarden M."/>
            <person name="Gevers D."/>
            <person name="Pudlo N."/>
            <person name="Martens E."/>
            <person name="Allen-Vercoe E."/>
            <person name="Young S.K."/>
            <person name="Zeng Q."/>
            <person name="Gargeya S."/>
            <person name="Fitzgerald M."/>
            <person name="Haas B."/>
            <person name="Abouelleil A."/>
            <person name="Alvarado L."/>
            <person name="Arachchi H.M."/>
            <person name="Berlin A."/>
            <person name="Brown A."/>
            <person name="Chapman S.B."/>
            <person name="Chen Z."/>
            <person name="Dunbar C."/>
            <person name="Freedman E."/>
            <person name="Gearin G."/>
            <person name="Gellesch M."/>
            <person name="Goldberg J."/>
            <person name="Griggs A."/>
            <person name="Gujja S."/>
            <person name="Heiman D."/>
            <person name="Howarth C."/>
            <person name="Larson L."/>
            <person name="Lui A."/>
            <person name="MacDonald P.J.P."/>
            <person name="Mehta T."/>
            <person name="Montmayeur A."/>
            <person name="Murphy C."/>
            <person name="Neiman D."/>
            <person name="Pearson M."/>
            <person name="Priest M."/>
            <person name="Roberts A."/>
            <person name="Saif S."/>
            <person name="Shea T."/>
            <person name="Shenoy N."/>
            <person name="Sisk P."/>
            <person name="Stolte C."/>
            <person name="Sykes S."/>
            <person name="Yandava C."/>
            <person name="Wortman J."/>
            <person name="Nusbaum C."/>
            <person name="Birren B."/>
        </authorList>
    </citation>
    <scope>NUCLEOTIDE SEQUENCE [LARGE SCALE GENOMIC DNA]</scope>
    <source>
        <strain evidence="1 2">ATCC BAA-286</strain>
    </source>
</reference>
<organism evidence="1 2">
    <name type="scientific">Dysgonomonas gadei ATCC BAA-286</name>
    <dbReference type="NCBI Taxonomy" id="742766"/>
    <lineage>
        <taxon>Bacteria</taxon>
        <taxon>Pseudomonadati</taxon>
        <taxon>Bacteroidota</taxon>
        <taxon>Bacteroidia</taxon>
        <taxon>Bacteroidales</taxon>
        <taxon>Dysgonomonadaceae</taxon>
        <taxon>Dysgonomonas</taxon>
    </lineage>
</organism>
<gene>
    <name evidence="1" type="ORF">HMPREF9455_01657</name>
</gene>
<dbReference type="EMBL" id="ADLV01000018">
    <property type="protein sequence ID" value="EGK02387.1"/>
    <property type="molecule type" value="Genomic_DNA"/>
</dbReference>
<proteinExistence type="predicted"/>
<protein>
    <submittedName>
        <fullName evidence="1">Uncharacterized protein</fullName>
    </submittedName>
</protein>
<dbReference type="STRING" id="742766.HMPREF9455_01657"/>
<dbReference type="RefSeq" id="WP_006799172.1">
    <property type="nucleotide sequence ID" value="NZ_GL891981.1"/>
</dbReference>
<keyword evidence="2" id="KW-1185">Reference proteome</keyword>
<evidence type="ECO:0000313" key="1">
    <source>
        <dbReference type="EMBL" id="EGK02387.1"/>
    </source>
</evidence>
<sequence length="174" mass="20490">MAILIEEKALYGRTNQIRKILLSINSRIAAESKPQQNNSVIIYAKDSIGNDPKALFKTSNQNIKAKYFEIWMRNSAKTWILQKLYFQLKMKKDINDYAEILAFHIDLDILEESYKKYPHIHIKHPEFECISNAHISLNLNDYLEITSSIEKFDKNFSKILSMIEKEFISKFRPN</sequence>
<dbReference type="AlphaFoldDB" id="F5IX40"/>
<comment type="caution">
    <text evidence="1">The sequence shown here is derived from an EMBL/GenBank/DDBJ whole genome shotgun (WGS) entry which is preliminary data.</text>
</comment>
<accession>F5IX40</accession>
<dbReference type="HOGENOM" id="CLU_1537664_0_0_10"/>
<evidence type="ECO:0000313" key="2">
    <source>
        <dbReference type="Proteomes" id="UP000004913"/>
    </source>
</evidence>
<dbReference type="Proteomes" id="UP000004913">
    <property type="component" value="Unassembled WGS sequence"/>
</dbReference>
<name>F5IX40_9BACT</name>